<dbReference type="InterPro" id="IPR053896">
    <property type="entry name" value="BTN3A2-like_Ig-C"/>
</dbReference>
<feature type="compositionally biased region" description="Pro residues" evidence="10">
    <location>
        <begin position="9"/>
        <end position="18"/>
    </location>
</feature>
<evidence type="ECO:0000256" key="8">
    <source>
        <dbReference type="ARBA" id="ARBA00023180"/>
    </source>
</evidence>
<dbReference type="Proteomes" id="UP000694549">
    <property type="component" value="Unplaced"/>
</dbReference>
<dbReference type="Gene3D" id="2.60.40.10">
    <property type="entry name" value="Immunoglobulins"/>
    <property type="match status" value="2"/>
</dbReference>
<keyword evidence="15" id="KW-1185">Reference proteome</keyword>
<evidence type="ECO:0000313" key="14">
    <source>
        <dbReference type="Ensembl" id="ENSAZOP00000011305.1"/>
    </source>
</evidence>
<dbReference type="InterPro" id="IPR050504">
    <property type="entry name" value="IgSF_BTN/MOG"/>
</dbReference>
<evidence type="ECO:0000256" key="1">
    <source>
        <dbReference type="ARBA" id="ARBA00004479"/>
    </source>
</evidence>
<evidence type="ECO:0000256" key="6">
    <source>
        <dbReference type="ARBA" id="ARBA00023136"/>
    </source>
</evidence>
<evidence type="ECO:0000256" key="10">
    <source>
        <dbReference type="SAM" id="MobiDB-lite"/>
    </source>
</evidence>
<dbReference type="InterPro" id="IPR013783">
    <property type="entry name" value="Ig-like_fold"/>
</dbReference>
<dbReference type="Pfam" id="PF07686">
    <property type="entry name" value="V-set"/>
    <property type="match status" value="1"/>
</dbReference>
<dbReference type="SMART" id="SM00589">
    <property type="entry name" value="PRY"/>
    <property type="match status" value="1"/>
</dbReference>
<keyword evidence="3 11" id="KW-0812">Transmembrane</keyword>
<sequence length="453" mass="49803">NAAERAPTPSTPPSPGPDQPLTATVGQDVVLPCYLSPQRDAHSLEIRWIRDDLSETVHHYRNGEDLYGEQMGAYAGRTELSRDGLSAGSLHLRISGLRPSDEGLYVCTVGDAVAYDEATVHLEVSGADPHLSLGGYEAGGVRVLCRSAGWYPLPQLLWRDARGQHLPSVSQTHSQDQKGLFEIEGAIIVTGSVEGPLSCMVRSSRLQQEWESSLHIAAPFFHNAQPWKVALAVVLVLLAVSMGLGVYLFRKQGKLAAQGCSAGRCSAGTPLGLERVKVTLDPRTAHPMLVLSQDKSSVRWESKWRKVPKAPERFDTSCCVLGRDEFREGRHFWEVEVEGEKGKYSSLAVGVARASVKRKGEIKMSPEEGIWAVQYKEGQLTSLTSPHTPLSLSPVPTRIWVCLDFTQGQVSFINADNGVEIFIFTDVFLKGESMRPWFWLGTNAQLCLRDNTL</sequence>
<keyword evidence="5 11" id="KW-1133">Transmembrane helix</keyword>
<keyword evidence="9" id="KW-0393">Immunoglobulin domain</keyword>
<keyword evidence="4" id="KW-0732">Signal</keyword>
<evidence type="ECO:0000256" key="7">
    <source>
        <dbReference type="ARBA" id="ARBA00023157"/>
    </source>
</evidence>
<dbReference type="Pfam" id="PF13765">
    <property type="entry name" value="PRY"/>
    <property type="match status" value="1"/>
</dbReference>
<comment type="similarity">
    <text evidence="2">Belongs to the immunoglobulin superfamily. BTN/MOG family.</text>
</comment>
<dbReference type="InterPro" id="IPR013320">
    <property type="entry name" value="ConA-like_dom_sf"/>
</dbReference>
<dbReference type="Gene3D" id="2.60.120.920">
    <property type="match status" value="1"/>
</dbReference>
<dbReference type="SMART" id="SM00406">
    <property type="entry name" value="IGv"/>
    <property type="match status" value="1"/>
</dbReference>
<feature type="domain" description="Ig-like" evidence="13">
    <location>
        <begin position="9"/>
        <end position="125"/>
    </location>
</feature>
<dbReference type="Pfam" id="PF22705">
    <property type="entry name" value="C2-set_3"/>
    <property type="match status" value="1"/>
</dbReference>
<evidence type="ECO:0000256" key="9">
    <source>
        <dbReference type="ARBA" id="ARBA00023319"/>
    </source>
</evidence>
<dbReference type="InterPro" id="IPR001870">
    <property type="entry name" value="B30.2/SPRY"/>
</dbReference>
<dbReference type="PANTHER" id="PTHR24100:SF149">
    <property type="entry name" value="BG-LIKE ANTIGEN 1-RELATED"/>
    <property type="match status" value="1"/>
</dbReference>
<dbReference type="SMART" id="SM00449">
    <property type="entry name" value="SPRY"/>
    <property type="match status" value="1"/>
</dbReference>
<protein>
    <recommendedName>
        <fullName evidence="16">Butyrophilin subfamily 1 member A1</fullName>
    </recommendedName>
</protein>
<evidence type="ECO:0000256" key="11">
    <source>
        <dbReference type="SAM" id="Phobius"/>
    </source>
</evidence>
<dbReference type="InterPro" id="IPR043136">
    <property type="entry name" value="B30.2/SPRY_sf"/>
</dbReference>
<evidence type="ECO:0000256" key="4">
    <source>
        <dbReference type="ARBA" id="ARBA00022729"/>
    </source>
</evidence>
<dbReference type="FunFam" id="2.60.40.10:FF:000088">
    <property type="entry name" value="Butyrophilin subfamily 1 member A1"/>
    <property type="match status" value="1"/>
</dbReference>
<dbReference type="InterPro" id="IPR007110">
    <property type="entry name" value="Ig-like_dom"/>
</dbReference>
<evidence type="ECO:0000259" key="13">
    <source>
        <dbReference type="PROSITE" id="PS50835"/>
    </source>
</evidence>
<dbReference type="InterPro" id="IPR003599">
    <property type="entry name" value="Ig_sub"/>
</dbReference>
<dbReference type="GO" id="GO:0001817">
    <property type="term" value="P:regulation of cytokine production"/>
    <property type="evidence" value="ECO:0007669"/>
    <property type="project" value="TreeGrafter"/>
</dbReference>
<evidence type="ECO:0000256" key="5">
    <source>
        <dbReference type="ARBA" id="ARBA00022989"/>
    </source>
</evidence>
<keyword evidence="6 11" id="KW-0472">Membrane</keyword>
<evidence type="ECO:0000256" key="3">
    <source>
        <dbReference type="ARBA" id="ARBA00022692"/>
    </source>
</evidence>
<dbReference type="SMART" id="SM00409">
    <property type="entry name" value="IG"/>
    <property type="match status" value="1"/>
</dbReference>
<feature type="transmembrane region" description="Helical" evidence="11">
    <location>
        <begin position="229"/>
        <end position="249"/>
    </location>
</feature>
<dbReference type="AlphaFoldDB" id="A0A8B9UPQ0"/>
<evidence type="ECO:0000259" key="12">
    <source>
        <dbReference type="PROSITE" id="PS50188"/>
    </source>
</evidence>
<dbReference type="SUPFAM" id="SSF48726">
    <property type="entry name" value="Immunoglobulin"/>
    <property type="match status" value="2"/>
</dbReference>
<evidence type="ECO:0000256" key="2">
    <source>
        <dbReference type="ARBA" id="ARBA00007591"/>
    </source>
</evidence>
<dbReference type="GO" id="GO:0005102">
    <property type="term" value="F:signaling receptor binding"/>
    <property type="evidence" value="ECO:0007669"/>
    <property type="project" value="TreeGrafter"/>
</dbReference>
<dbReference type="SUPFAM" id="SSF49899">
    <property type="entry name" value="Concanavalin A-like lectins/glucanases"/>
    <property type="match status" value="1"/>
</dbReference>
<dbReference type="InterPro" id="IPR003877">
    <property type="entry name" value="SPRY_dom"/>
</dbReference>
<keyword evidence="7" id="KW-1015">Disulfide bond</keyword>
<reference evidence="14" key="2">
    <citation type="submission" date="2025-09" db="UniProtKB">
        <authorList>
            <consortium name="Ensembl"/>
        </authorList>
    </citation>
    <scope>IDENTIFICATION</scope>
</reference>
<dbReference type="PRINTS" id="PR01407">
    <property type="entry name" value="BUTYPHLNCDUF"/>
</dbReference>
<feature type="domain" description="B30.2/SPRY" evidence="12">
    <location>
        <begin position="258"/>
        <end position="453"/>
    </location>
</feature>
<comment type="subcellular location">
    <subcellularLocation>
        <location evidence="1">Membrane</location>
        <topology evidence="1">Single-pass type I membrane protein</topology>
    </subcellularLocation>
</comment>
<evidence type="ECO:0008006" key="16">
    <source>
        <dbReference type="Google" id="ProtNLM"/>
    </source>
</evidence>
<name>A0A8B9UPQ0_9AVES</name>
<dbReference type="InterPro" id="IPR006574">
    <property type="entry name" value="PRY"/>
</dbReference>
<dbReference type="InterPro" id="IPR013106">
    <property type="entry name" value="Ig_V-set"/>
</dbReference>
<organism evidence="14 15">
    <name type="scientific">Anas zonorhyncha</name>
    <name type="common">Eastern spot-billed duck</name>
    <dbReference type="NCBI Taxonomy" id="75864"/>
    <lineage>
        <taxon>Eukaryota</taxon>
        <taxon>Metazoa</taxon>
        <taxon>Chordata</taxon>
        <taxon>Craniata</taxon>
        <taxon>Vertebrata</taxon>
        <taxon>Euteleostomi</taxon>
        <taxon>Archelosauria</taxon>
        <taxon>Archosauria</taxon>
        <taxon>Dinosauria</taxon>
        <taxon>Saurischia</taxon>
        <taxon>Theropoda</taxon>
        <taxon>Coelurosauria</taxon>
        <taxon>Aves</taxon>
        <taxon>Neognathae</taxon>
        <taxon>Galloanserae</taxon>
        <taxon>Anseriformes</taxon>
        <taxon>Anatidae</taxon>
        <taxon>Anatinae</taxon>
        <taxon>Anas</taxon>
    </lineage>
</organism>
<reference evidence="14" key="1">
    <citation type="submission" date="2025-08" db="UniProtKB">
        <authorList>
            <consortium name="Ensembl"/>
        </authorList>
    </citation>
    <scope>IDENTIFICATION</scope>
</reference>
<evidence type="ECO:0000313" key="15">
    <source>
        <dbReference type="Proteomes" id="UP000694549"/>
    </source>
</evidence>
<dbReference type="PROSITE" id="PS50188">
    <property type="entry name" value="B302_SPRY"/>
    <property type="match status" value="1"/>
</dbReference>
<dbReference type="Pfam" id="PF00622">
    <property type="entry name" value="SPRY"/>
    <property type="match status" value="1"/>
</dbReference>
<dbReference type="GO" id="GO:0009897">
    <property type="term" value="C:external side of plasma membrane"/>
    <property type="evidence" value="ECO:0007669"/>
    <property type="project" value="TreeGrafter"/>
</dbReference>
<dbReference type="InterPro" id="IPR003879">
    <property type="entry name" value="Butyrophylin_SPRY"/>
</dbReference>
<keyword evidence="8" id="KW-0325">Glycoprotein</keyword>
<proteinExistence type="inferred from homology"/>
<dbReference type="InterPro" id="IPR036179">
    <property type="entry name" value="Ig-like_dom_sf"/>
</dbReference>
<accession>A0A8B9UPQ0</accession>
<dbReference type="PROSITE" id="PS50835">
    <property type="entry name" value="IG_LIKE"/>
    <property type="match status" value="1"/>
</dbReference>
<dbReference type="Ensembl" id="ENSAZOT00000012073.1">
    <property type="protein sequence ID" value="ENSAZOP00000011305.1"/>
    <property type="gene ID" value="ENSAZOG00000007238.1"/>
</dbReference>
<dbReference type="FunFam" id="2.60.120.920:FF:000004">
    <property type="entry name" value="Butyrophilin subfamily 1 member A1"/>
    <property type="match status" value="1"/>
</dbReference>
<dbReference type="GO" id="GO:0050852">
    <property type="term" value="P:T cell receptor signaling pathway"/>
    <property type="evidence" value="ECO:0007669"/>
    <property type="project" value="TreeGrafter"/>
</dbReference>
<dbReference type="PANTHER" id="PTHR24100">
    <property type="entry name" value="BUTYROPHILIN"/>
    <property type="match status" value="1"/>
</dbReference>
<feature type="region of interest" description="Disordered" evidence="10">
    <location>
        <begin position="1"/>
        <end position="23"/>
    </location>
</feature>
<dbReference type="CDD" id="cd12888">
    <property type="entry name" value="SPRY_PRY_TRIM7_like"/>
    <property type="match status" value="1"/>
</dbReference>
<dbReference type="FunFam" id="2.60.40.10:FF:000208">
    <property type="entry name" value="Butyrophilin subfamily 1 member A1"/>
    <property type="match status" value="1"/>
</dbReference>